<dbReference type="InterPro" id="IPR010035">
    <property type="entry name" value="Thi_S"/>
</dbReference>
<evidence type="ECO:0000313" key="2">
    <source>
        <dbReference type="Proteomes" id="UP001499988"/>
    </source>
</evidence>
<name>A0ABP9FDX9_9GAMM</name>
<dbReference type="PANTHER" id="PTHR34472">
    <property type="entry name" value="SULFUR CARRIER PROTEIN THIS"/>
    <property type="match status" value="1"/>
</dbReference>
<dbReference type="NCBIfam" id="TIGR01683">
    <property type="entry name" value="thiS"/>
    <property type="match status" value="1"/>
</dbReference>
<dbReference type="InterPro" id="IPR012675">
    <property type="entry name" value="Beta-grasp_dom_sf"/>
</dbReference>
<dbReference type="RefSeq" id="WP_345336915.1">
    <property type="nucleotide sequence ID" value="NZ_BAABJZ010000101.1"/>
</dbReference>
<proteinExistence type="predicted"/>
<dbReference type="Proteomes" id="UP001499988">
    <property type="component" value="Unassembled WGS sequence"/>
</dbReference>
<sequence length="65" mass="6768">MNITLNQERKTVAAVTVGQLLVEMGQDKPGVAVARNGAVVRRTAWADTAIAEGDTLDIFSVIAGG</sequence>
<evidence type="ECO:0008006" key="3">
    <source>
        <dbReference type="Google" id="ProtNLM"/>
    </source>
</evidence>
<dbReference type="InterPro" id="IPR003749">
    <property type="entry name" value="ThiS/MoaD-like"/>
</dbReference>
<dbReference type="CDD" id="cd00565">
    <property type="entry name" value="Ubl_ThiS"/>
    <property type="match status" value="1"/>
</dbReference>
<gene>
    <name evidence="1" type="ORF">GCM10023333_36470</name>
</gene>
<reference evidence="2" key="1">
    <citation type="journal article" date="2019" name="Int. J. Syst. Evol. Microbiol.">
        <title>The Global Catalogue of Microorganisms (GCM) 10K type strain sequencing project: providing services to taxonomists for standard genome sequencing and annotation.</title>
        <authorList>
            <consortium name="The Broad Institute Genomics Platform"/>
            <consortium name="The Broad Institute Genome Sequencing Center for Infectious Disease"/>
            <person name="Wu L."/>
            <person name="Ma J."/>
        </authorList>
    </citation>
    <scope>NUCLEOTIDE SEQUENCE [LARGE SCALE GENOMIC DNA]</scope>
    <source>
        <strain evidence="2">JCM 18401</strain>
    </source>
</reference>
<protein>
    <recommendedName>
        <fullName evidence="3">Thiamine biosynthesis protein ThiS</fullName>
    </recommendedName>
</protein>
<comment type="caution">
    <text evidence="1">The sequence shown here is derived from an EMBL/GenBank/DDBJ whole genome shotgun (WGS) entry which is preliminary data.</text>
</comment>
<dbReference type="PANTHER" id="PTHR34472:SF1">
    <property type="entry name" value="SULFUR CARRIER PROTEIN THIS"/>
    <property type="match status" value="1"/>
</dbReference>
<dbReference type="SUPFAM" id="SSF54285">
    <property type="entry name" value="MoaD/ThiS"/>
    <property type="match status" value="1"/>
</dbReference>
<dbReference type="InterPro" id="IPR016155">
    <property type="entry name" value="Mopterin_synth/thiamin_S_b"/>
</dbReference>
<organism evidence="1 2">
    <name type="scientific">Ferrimonas pelagia</name>
    <dbReference type="NCBI Taxonomy" id="1177826"/>
    <lineage>
        <taxon>Bacteria</taxon>
        <taxon>Pseudomonadati</taxon>
        <taxon>Pseudomonadota</taxon>
        <taxon>Gammaproteobacteria</taxon>
        <taxon>Alteromonadales</taxon>
        <taxon>Ferrimonadaceae</taxon>
        <taxon>Ferrimonas</taxon>
    </lineage>
</organism>
<dbReference type="Pfam" id="PF02597">
    <property type="entry name" value="ThiS"/>
    <property type="match status" value="1"/>
</dbReference>
<evidence type="ECO:0000313" key="1">
    <source>
        <dbReference type="EMBL" id="GAA4899513.1"/>
    </source>
</evidence>
<accession>A0ABP9FDX9</accession>
<dbReference type="EMBL" id="BAABJZ010000101">
    <property type="protein sequence ID" value="GAA4899513.1"/>
    <property type="molecule type" value="Genomic_DNA"/>
</dbReference>
<dbReference type="Gene3D" id="3.10.20.30">
    <property type="match status" value="1"/>
</dbReference>
<keyword evidence="2" id="KW-1185">Reference proteome</keyword>